<feature type="domain" description="ESPR" evidence="1">
    <location>
        <begin position="1"/>
        <end position="38"/>
    </location>
</feature>
<name>A0A8S7IKC9_ECOLX</name>
<organism evidence="2 3">
    <name type="scientific">Escherichia coli</name>
    <dbReference type="NCBI Taxonomy" id="562"/>
    <lineage>
        <taxon>Bacteria</taxon>
        <taxon>Pseudomonadati</taxon>
        <taxon>Pseudomonadota</taxon>
        <taxon>Gammaproteobacteria</taxon>
        <taxon>Enterobacterales</taxon>
        <taxon>Enterobacteriaceae</taxon>
        <taxon>Escherichia</taxon>
    </lineage>
</organism>
<proteinExistence type="predicted"/>
<dbReference type="EMBL" id="AASEPP010000138">
    <property type="protein sequence ID" value="EFC2249671.1"/>
    <property type="molecule type" value="Genomic_DNA"/>
</dbReference>
<evidence type="ECO:0000259" key="1">
    <source>
        <dbReference type="Pfam" id="PF13018"/>
    </source>
</evidence>
<dbReference type="Pfam" id="PF13018">
    <property type="entry name" value="ESPR"/>
    <property type="match status" value="1"/>
</dbReference>
<gene>
    <name evidence="2" type="ORF">E5H86_28855</name>
</gene>
<evidence type="ECO:0000313" key="2">
    <source>
        <dbReference type="EMBL" id="EFC2249671.1"/>
    </source>
</evidence>
<protein>
    <recommendedName>
        <fullName evidence="1">ESPR domain-containing protein</fullName>
    </recommendedName>
</protein>
<dbReference type="Proteomes" id="UP000531916">
    <property type="component" value="Unassembled WGS sequence"/>
</dbReference>
<accession>A0A8S7IKC9</accession>
<comment type="caution">
    <text evidence="2">The sequence shown here is derived from an EMBL/GenBank/DDBJ whole genome shotgun (WGS) entry which is preliminary data.</text>
</comment>
<feature type="non-terminal residue" evidence="2">
    <location>
        <position position="87"/>
    </location>
</feature>
<sequence>MNRNCYRIIFNKARGMLMVVADIARSGRAGTSLSSRTGYPHRQRICRVTPLAFSLWLASGMVHSVSAAGIVADHDAPGHQQPTIMQT</sequence>
<dbReference type="AlphaFoldDB" id="A0A8S7IKC9"/>
<dbReference type="InterPro" id="IPR024973">
    <property type="entry name" value="ESPR"/>
</dbReference>
<reference evidence="2 3" key="1">
    <citation type="submission" date="2019-04" db="EMBL/GenBank/DDBJ databases">
        <authorList>
            <consortium name="NARMS: The National Antimicrobial Resistance Monitoring System"/>
        </authorList>
    </citation>
    <scope>NUCLEOTIDE SEQUENCE [LARGE SCALE GENOMIC DNA]</scope>
    <source>
        <strain evidence="2 3">FSIS11919500</strain>
    </source>
</reference>
<evidence type="ECO:0000313" key="3">
    <source>
        <dbReference type="Proteomes" id="UP000531916"/>
    </source>
</evidence>